<dbReference type="SUPFAM" id="SSF51735">
    <property type="entry name" value="NAD(P)-binding Rossmann-fold domains"/>
    <property type="match status" value="1"/>
</dbReference>
<dbReference type="CDD" id="cd05325">
    <property type="entry name" value="carb_red_sniffer_like_SDR_c"/>
    <property type="match status" value="1"/>
</dbReference>
<dbReference type="InterPro" id="IPR051468">
    <property type="entry name" value="Fungal_SecMetab_SDRs"/>
</dbReference>
<dbReference type="EMBL" id="AL161553">
    <property type="protein sequence ID" value="CAB79076.1"/>
    <property type="molecule type" value="Genomic_DNA"/>
</dbReference>
<accession>Q9SVH1</accession>
<protein>
    <submittedName>
        <fullName evidence="1">Cell-cell signaling protein csgA-like</fullName>
    </submittedName>
</protein>
<evidence type="ECO:0000313" key="2">
    <source>
        <dbReference type="EMBL" id="CAB79076.1"/>
    </source>
</evidence>
<reference evidence="1" key="2">
    <citation type="submission" date="1999-06" db="EMBL/GenBank/DDBJ databases">
        <authorList>
            <person name="EU Arabidopsis sequencing project"/>
        </authorList>
    </citation>
    <scope>NUCLEOTIDE SEQUENCE</scope>
</reference>
<organism evidence="1">
    <name type="scientific">Arabidopsis thaliana</name>
    <name type="common">Mouse-ear cress</name>
    <dbReference type="NCBI Taxonomy" id="3702"/>
    <lineage>
        <taxon>Eukaryota</taxon>
        <taxon>Viridiplantae</taxon>
        <taxon>Streptophyta</taxon>
        <taxon>Embryophyta</taxon>
        <taxon>Tracheophyta</taxon>
        <taxon>Spermatophyta</taxon>
        <taxon>Magnoliopsida</taxon>
        <taxon>eudicotyledons</taxon>
        <taxon>Gunneridae</taxon>
        <taxon>Pentapetalae</taxon>
        <taxon>rosids</taxon>
        <taxon>malvids</taxon>
        <taxon>Brassicales</taxon>
        <taxon>Brassicaceae</taxon>
        <taxon>Camelineae</taxon>
        <taxon>Arabidopsis</taxon>
    </lineage>
</organism>
<dbReference type="ExpressionAtlas" id="Q9SVH1">
    <property type="expression patterns" value="baseline and differential"/>
</dbReference>
<reference evidence="1" key="3">
    <citation type="submission" date="1999-06" db="EMBL/GenBank/DDBJ databases">
        <authorList>
            <person name="Bevan M."/>
            <person name="Pohl T."/>
            <person name="Weizenegger T."/>
            <person name="Bancroft I."/>
            <person name="Mewes H.W."/>
            <person name="Mayer K.F.X."/>
            <person name="Lemcke K."/>
            <person name="Schueller C."/>
        </authorList>
    </citation>
    <scope>NUCLEOTIDE SEQUENCE</scope>
</reference>
<proteinExistence type="predicted"/>
<dbReference type="Gene3D" id="3.40.50.720">
    <property type="entry name" value="NAD(P)-binding Rossmann-like Domain"/>
    <property type="match status" value="1"/>
</dbReference>
<reference evidence="2" key="4">
    <citation type="submission" date="2000-03" db="EMBL/GenBank/DDBJ databases">
        <authorList>
            <person name="Pohl T."/>
            <person name="Weizenegger T."/>
            <person name="Mewes H.W."/>
            <person name="Lemcke K."/>
            <person name="Mayer K.F.X."/>
        </authorList>
    </citation>
    <scope>NUCLEOTIDE SEQUENCE</scope>
</reference>
<name>Q9SVH1_ARATH</name>
<gene>
    <name evidence="1" type="primary">F21C20.110</name>
    <name evidence="2" type="ordered locus">At4g20760</name>
</gene>
<dbReference type="InterPro" id="IPR002347">
    <property type="entry name" value="SDR_fam"/>
</dbReference>
<dbReference type="PIR" id="T10618">
    <property type="entry name" value="T10618"/>
</dbReference>
<reference key="1">
    <citation type="journal article" date="1999" name="Nature">
        <title>Sequence and analysis of chromosome 4 of the plant Arabidopsis thaliana.</title>
        <authorList>
            <consortium name="EU"/>
            <consortium name="CSHL and WU Arabidopsis Sequencing Project"/>
            <person name="Mayer K."/>
            <person name="Schuller C."/>
            <person name="Wambutt R."/>
            <person name="Murphy G."/>
            <person name="Volckaert G."/>
            <person name="Pohl T."/>
            <person name="Dusterhoft A."/>
            <person name="Stiekema W."/>
            <person name="Entian K.D."/>
            <person name="Terryn N."/>
            <person name="Harris B."/>
            <person name="Ansorge W."/>
            <person name="Brandt P."/>
            <person name="Grivell L."/>
            <person name="Rieger M."/>
            <person name="Weichselgartner M."/>
            <person name="de Simone V."/>
            <person name="Obermaier B."/>
            <person name="Mache R."/>
            <person name="Muller M."/>
            <person name="Kreis M."/>
            <person name="Delseny M."/>
            <person name="Puigdomenech P."/>
            <person name="Watson M."/>
            <person name="Schmidtheini T."/>
            <person name="Reichert B."/>
            <person name="Portatelle D."/>
            <person name="Perez-Alonso M."/>
            <person name="Boutry M."/>
            <person name="Bancroft I."/>
            <person name="Vos P."/>
            <person name="Hoheisel J."/>
            <person name="Zimmermann W."/>
            <person name="Wedler H."/>
            <person name="Ridley P."/>
            <person name="Langham S.A."/>
            <person name="McCullagh B."/>
            <person name="Bilham L."/>
            <person name="Robben J."/>
            <person name="Van der Schueren J."/>
            <person name="Grymonprez B."/>
            <person name="Chuang Y.J."/>
            <person name="Vandenbussche F."/>
            <person name="Braeken M."/>
            <person name="Weltjens I."/>
            <person name="Voet M."/>
            <person name="Bastiaens I."/>
            <person name="Aert R."/>
            <person name="Defoor E."/>
            <person name="Weitzenegger T."/>
            <person name="Bothe G."/>
            <person name="Ramsperger U."/>
            <person name="Hilbert H."/>
            <person name="Braun M."/>
            <person name="Holzer E."/>
            <person name="Brandt A."/>
            <person name="Peters S."/>
            <person name="van Staveren M."/>
            <person name="Dirske W."/>
            <person name="Mooijman P."/>
            <person name="Klein Lankhorst R."/>
            <person name="Rose M."/>
            <person name="Hauf J."/>
            <person name="Kotter P."/>
            <person name="Berneiser S."/>
            <person name="Hempel S."/>
            <person name="Feldpausch M."/>
            <person name="Lamberth S."/>
            <person name="Van den Daele H."/>
            <person name="De Keyser A."/>
            <person name="Buysshaert C."/>
            <person name="Gielen J."/>
            <person name="Villarroel R."/>
            <person name="De Clercq R."/>
            <person name="Van Montagu M."/>
            <person name="Rogers J."/>
            <person name="Cronin A."/>
            <person name="Quail M."/>
            <person name="Bray-Allen S."/>
            <person name="Clark L."/>
            <person name="Doggett J."/>
            <person name="Hall S."/>
            <person name="Kay M."/>
            <person name="Lennard N."/>
            <person name="McLay K."/>
            <person name="Mayes R."/>
            <person name="Pettett A."/>
            <person name="Rajandream M.A."/>
            <person name="Lyne M."/>
            <person name="Benes V."/>
            <person name="Rechmann S."/>
            <person name="Borkova D."/>
            <person name="Blocker H."/>
            <person name="Scharfe M."/>
            <person name="Grimm M."/>
            <person name="Lohnert T.H."/>
            <person name="Dose S."/>
            <person name="de Haan M."/>
            <person name="Maarse A."/>
            <person name="Schafer M."/>
            <person name="Muller-Auer S."/>
            <person name="Gabel C."/>
            <person name="Fuchs M."/>
            <person name="Fartmann B."/>
            <person name="Granderath K."/>
            <person name="Dauner D."/>
            <person name="Herzl A."/>
            <person name="Neumann S."/>
            <person name="Argiriou A."/>
            <person name="Vitale D."/>
            <person name="Liguori R."/>
            <person name="Piravandi E."/>
            <person name="Massenet O."/>
            <person name="Quigley F."/>
            <person name="Clabauld G."/>
            <person name="Mundlein A."/>
            <person name="Felber R."/>
            <person name="Schnabl S."/>
            <person name="Hiller R."/>
            <person name="Schmidt W."/>
            <person name="Lecharny A."/>
            <person name="Aubourg S."/>
            <person name="Chefdor F."/>
            <person name="Cooke R."/>
            <person name="Berger C."/>
            <person name="Montfort A."/>
            <person name="Casacuberta E."/>
            <person name="Gibbons T."/>
            <person name="Weber N."/>
            <person name="Vandenbol M."/>
            <person name="Bargues M."/>
            <person name="Terol J."/>
            <person name="Torres A."/>
            <person name="Perez-Perez A."/>
            <person name="Purnelle B."/>
            <person name="Bent E."/>
            <person name="Johnson S."/>
            <person name="Tacon D."/>
            <person name="Jesse T."/>
            <person name="Heijnen L."/>
            <person name="Schwarz S."/>
            <person name="Scholler P."/>
            <person name="Heber S."/>
            <person name="Francs P."/>
            <person name="Bielke C."/>
            <person name="Frishman D."/>
            <person name="Haase D."/>
            <person name="Lemcke K."/>
            <person name="Mewes H.W."/>
            <person name="Stocker S."/>
            <person name="Zaccaria P."/>
            <person name="Bevan M."/>
            <person name="Wilson R.K."/>
            <person name="de la Bastide M."/>
            <person name="Habermann K."/>
            <person name="Parnell L."/>
            <person name="Dedhia N."/>
            <person name="Gnoj L."/>
            <person name="Schutz K."/>
            <person name="Huang E."/>
            <person name="Spiegel L."/>
            <person name="Sehkon M."/>
            <person name="Murray J."/>
            <person name="Sheet P."/>
            <person name="Cordes M."/>
            <person name="Abu-Threideh J."/>
            <person name="Stoneking T."/>
            <person name="Kalicki J."/>
            <person name="Graves T."/>
            <person name="Harmon G."/>
            <person name="Edwards J."/>
            <person name="Latreille P."/>
            <person name="Courtney L."/>
            <person name="Cloud J."/>
            <person name="Abbott A."/>
            <person name="Scott K."/>
            <person name="Johnson D."/>
            <person name="Minx P."/>
            <person name="Bentley D."/>
            <person name="Fulton B."/>
            <person name="Miller N."/>
            <person name="Greco T."/>
            <person name="Kemp K."/>
            <person name="Kramer J."/>
            <person name="Fulton L."/>
            <person name="Mardis E."/>
            <person name="Dante M."/>
            <person name="Pepin K."/>
            <person name="Hillier L."/>
            <person name="Nelson J."/>
            <person name="Spieth J."/>
            <person name="Ryan E."/>
            <person name="Andrews S."/>
            <person name="Geisel C."/>
            <person name="Layman D."/>
            <person name="Du H."/>
            <person name="Ali J."/>
            <person name="Berghoff A."/>
            <person name="Jones K."/>
            <person name="Drone K."/>
            <person name="Cotton M."/>
            <person name="Joshu C."/>
            <person name="Antonoiu B."/>
            <person name="Zidanic M."/>
            <person name="Strong C."/>
            <person name="Sun H."/>
            <person name="Lamar B."/>
            <person name="Yordan C."/>
            <person name="Ma P."/>
            <person name="Zhong J."/>
            <person name="Preston R."/>
            <person name="Vil D."/>
            <person name="Shekher M."/>
            <person name="Matero A."/>
            <person name="Shah R."/>
            <person name="Swaby I.K."/>
            <person name="O'Shaughnessy A."/>
            <person name="Rodriguez M."/>
            <person name="Hoffmann J."/>
            <person name="Till S."/>
            <person name="Granat S."/>
            <person name="Shohdy N."/>
            <person name="Hasegawa A."/>
            <person name="Hameed A."/>
            <person name="Lodhi M."/>
            <person name="Johnson A."/>
            <person name="Chen E."/>
            <person name="Marra M."/>
            <person name="Martienssen R."/>
            <person name="McCombie W.R."/>
        </authorList>
    </citation>
    <scope>NUCLEOTIDE SEQUENCE [LARGE SCALE GENOMIC DNA]</scope>
    <source>
        <strain>cv. Columbia</strain>
    </source>
</reference>
<evidence type="ECO:0000313" key="1">
    <source>
        <dbReference type="EMBL" id="CAB45842.1"/>
    </source>
</evidence>
<dbReference type="PANTHER" id="PTHR43544:SF12">
    <property type="entry name" value="NAD(P)-BINDING ROSSMANN-FOLD SUPERFAMILY PROTEIN"/>
    <property type="match status" value="1"/>
</dbReference>
<dbReference type="AlphaFoldDB" id="Q9SVH1"/>
<sequence>MKPVKIKDCSLIPFDLSTETTLNKVEKSSLMLAYEVNAVGPILVMKHMWPLLKAGGGSGTDREVAVVANLSARVGSIGDNRLGGWHSYRASKSALNQLTKNVSVELGRRKDPVACILLHPGTVDTDLSRPFQRNVPDGKLFTREYSVQKLLHIINNTKKQDSGKFFAWDGQEIPW</sequence>
<dbReference type="InterPro" id="IPR036291">
    <property type="entry name" value="NAD(P)-bd_dom_sf"/>
</dbReference>
<dbReference type="Pfam" id="PF00106">
    <property type="entry name" value="adh_short"/>
    <property type="match status" value="1"/>
</dbReference>
<dbReference type="PANTHER" id="PTHR43544">
    <property type="entry name" value="SHORT-CHAIN DEHYDROGENASE/REDUCTASE"/>
    <property type="match status" value="1"/>
</dbReference>
<dbReference type="EMBL" id="AL080254">
    <property type="protein sequence ID" value="CAB45842.1"/>
    <property type="molecule type" value="Genomic_DNA"/>
</dbReference>